<keyword evidence="4" id="KW-0699">rRNA-binding</keyword>
<dbReference type="Gene3D" id="3.30.420.100">
    <property type="match status" value="1"/>
</dbReference>
<dbReference type="GO" id="GO:0003735">
    <property type="term" value="F:structural constituent of ribosome"/>
    <property type="evidence" value="ECO:0007669"/>
    <property type="project" value="InterPro"/>
</dbReference>
<evidence type="ECO:0000256" key="1">
    <source>
        <dbReference type="ARBA" id="ARBA00003898"/>
    </source>
</evidence>
<dbReference type="SUPFAM" id="SSF53137">
    <property type="entry name" value="Translational machinery components"/>
    <property type="match status" value="1"/>
</dbReference>
<keyword evidence="5" id="KW-0694">RNA-binding</keyword>
<dbReference type="InterPro" id="IPR004389">
    <property type="entry name" value="Ribosomal_uL18_bac-type"/>
</dbReference>
<dbReference type="GO" id="GO:0008097">
    <property type="term" value="F:5S rRNA binding"/>
    <property type="evidence" value="ECO:0007669"/>
    <property type="project" value="TreeGrafter"/>
</dbReference>
<dbReference type="GO" id="GO:0005737">
    <property type="term" value="C:cytoplasm"/>
    <property type="evidence" value="ECO:0007669"/>
    <property type="project" value="UniProtKB-ARBA"/>
</dbReference>
<proteinExistence type="inferred from homology"/>
<dbReference type="RefSeq" id="YP_009257587.1">
    <property type="nucleotide sequence ID" value="NC_030338.1"/>
</dbReference>
<dbReference type="CDD" id="cd00432">
    <property type="entry name" value="Ribosomal_L18_L5e"/>
    <property type="match status" value="1"/>
</dbReference>
<dbReference type="PANTHER" id="PTHR12899:SF3">
    <property type="entry name" value="LARGE RIBOSOMAL SUBUNIT PROTEIN UL18M"/>
    <property type="match status" value="1"/>
</dbReference>
<evidence type="ECO:0000256" key="7">
    <source>
        <dbReference type="ARBA" id="ARBA00023274"/>
    </source>
</evidence>
<dbReference type="EMBL" id="KU053957">
    <property type="protein sequence ID" value="ANH09670.1"/>
    <property type="molecule type" value="Genomic_DNA"/>
</dbReference>
<name>A0A173G070_GASCM</name>
<keyword evidence="7" id="KW-0687">Ribonucleoprotein</keyword>
<sequence>MKQKHKGTKNKPRLYIFKSNKHIYAQLINDTSNKIIASSSSISKNIKHKINKKVNCDTVKLIGQDIAEKFYQKDIKTIIFDRGQNKYHGKIQILAESLRKAGIIF</sequence>
<keyword evidence="6 10" id="KW-0689">Ribosomal protein</keyword>
<dbReference type="InterPro" id="IPR057268">
    <property type="entry name" value="Ribosomal_L18"/>
</dbReference>
<evidence type="ECO:0000256" key="9">
    <source>
        <dbReference type="ARBA" id="ARBA00035346"/>
    </source>
</evidence>
<comment type="function">
    <text evidence="1">Binds 5S rRNA, forms part of the central protuberance of the 50S subunit.</text>
</comment>
<dbReference type="PANTHER" id="PTHR12899">
    <property type="entry name" value="39S RIBOSOMAL PROTEIN L18, MITOCHONDRIAL"/>
    <property type="match status" value="1"/>
</dbReference>
<organism evidence="10">
    <name type="scientific">Gastroclonium compressum</name>
    <name type="common">Red alga</name>
    <name type="synonym">Coeloseira compressa</name>
    <dbReference type="NCBI Taxonomy" id="1852973"/>
    <lineage>
        <taxon>Eukaryota</taxon>
        <taxon>Rhodophyta</taxon>
        <taxon>Florideophyceae</taxon>
        <taxon>Rhodymeniophycidae</taxon>
        <taxon>Rhodymeniales</taxon>
        <taxon>Champiaceae</taxon>
        <taxon>Coeloseira</taxon>
    </lineage>
</organism>
<comment type="subunit">
    <text evidence="3">Part of the 50S ribosomal subunit; contacts the 5S rRNA.</text>
</comment>
<dbReference type="GO" id="GO:1990904">
    <property type="term" value="C:ribonucleoprotein complex"/>
    <property type="evidence" value="ECO:0007669"/>
    <property type="project" value="UniProtKB-KW"/>
</dbReference>
<evidence type="ECO:0000256" key="4">
    <source>
        <dbReference type="ARBA" id="ARBA00022730"/>
    </source>
</evidence>
<evidence type="ECO:0000256" key="8">
    <source>
        <dbReference type="ARBA" id="ARBA00035303"/>
    </source>
</evidence>
<evidence type="ECO:0000256" key="5">
    <source>
        <dbReference type="ARBA" id="ARBA00022884"/>
    </source>
</evidence>
<reference evidence="10" key="1">
    <citation type="submission" date="2015-11" db="EMBL/GenBank/DDBJ databases">
        <authorList>
            <person name="Zhang Y."/>
            <person name="Guo Z."/>
        </authorList>
    </citation>
    <scope>NUCLEOTIDE SEQUENCE</scope>
</reference>
<comment type="similarity">
    <text evidence="2">Belongs to the universal ribosomal protein uL18 family.</text>
</comment>
<protein>
    <recommendedName>
        <fullName evidence="8">Large ribosomal subunit protein uL18c</fullName>
    </recommendedName>
    <alternativeName>
        <fullName evidence="9">50S ribosomal protein L18, chloroplastic</fullName>
    </alternativeName>
</protein>
<accession>A0A173G070</accession>
<dbReference type="Pfam" id="PF00861">
    <property type="entry name" value="Ribosomal_L18p"/>
    <property type="match status" value="1"/>
</dbReference>
<evidence type="ECO:0000256" key="3">
    <source>
        <dbReference type="ARBA" id="ARBA00011505"/>
    </source>
</evidence>
<evidence type="ECO:0000256" key="6">
    <source>
        <dbReference type="ARBA" id="ARBA00022980"/>
    </source>
</evidence>
<geneLocation type="plastid" evidence="10"/>
<dbReference type="GO" id="GO:0006412">
    <property type="term" value="P:translation"/>
    <property type="evidence" value="ECO:0007669"/>
    <property type="project" value="InterPro"/>
</dbReference>
<dbReference type="HAMAP" id="MF_01337_B">
    <property type="entry name" value="Ribosomal_uL18_B"/>
    <property type="match status" value="1"/>
</dbReference>
<dbReference type="NCBIfam" id="TIGR00060">
    <property type="entry name" value="L18_bact"/>
    <property type="match status" value="1"/>
</dbReference>
<dbReference type="GO" id="GO:0005840">
    <property type="term" value="C:ribosome"/>
    <property type="evidence" value="ECO:0007669"/>
    <property type="project" value="UniProtKB-KW"/>
</dbReference>
<evidence type="ECO:0000256" key="2">
    <source>
        <dbReference type="ARBA" id="ARBA00007116"/>
    </source>
</evidence>
<dbReference type="AlphaFoldDB" id="A0A173G070"/>
<dbReference type="InterPro" id="IPR005484">
    <property type="entry name" value="Ribosomal_uL18_bac/plant/anim"/>
</dbReference>
<evidence type="ECO:0000313" key="10">
    <source>
        <dbReference type="EMBL" id="ANH09670.1"/>
    </source>
</evidence>
<dbReference type="GeneID" id="27983239"/>
<keyword evidence="10" id="KW-0934">Plastid</keyword>
<gene>
    <name evidence="10" type="primary">rpl18</name>
</gene>
<reference evidence="10" key="2">
    <citation type="submission" date="2016-06" db="EMBL/GenBank/DDBJ databases">
        <title>Genomic and phylogenetic analysis of Gastroclonium compressum supports its reinstatement to Coeloseira (Champiaceae, Rhodophyta).</title>
        <authorList>
            <person name="Kilpatrick Z."/>
            <person name="Hughey J.R."/>
        </authorList>
    </citation>
    <scope>NUCLEOTIDE SEQUENCE</scope>
</reference>